<proteinExistence type="predicted"/>
<dbReference type="GO" id="GO:0004467">
    <property type="term" value="F:long-chain fatty acid-CoA ligase activity"/>
    <property type="evidence" value="ECO:0007669"/>
    <property type="project" value="UniProtKB-EC"/>
</dbReference>
<feature type="domain" description="AMP-dependent synthetase/ligase" evidence="8">
    <location>
        <begin position="35"/>
        <end position="421"/>
    </location>
</feature>
<name>A0A556AMS9_9BURK</name>
<sequence>MHTEQPQMYPDGVRREIDVAQYGSLVELMNIAFTRYARSRAYRFMGRSFTFAQVDAWSRAFGAYLQSLELTRGDRVAVMMPNVPQYPIAIAAILRAGLVVVNVNPLYTPRELEHQLVDSGARAIVVLENFAATVQAVVARTQVEHVVVASMGDMLGVKGHLVNYVVRRVRKLVPPFTLRNPVGFREALAIGGKLDLRRVAPQPDDLAVLQYTGGTTGLSKGAMLLHRNLVANILQSAEWYVPALKKVPPGEQLTFVCALPIYHVFGFTACVMLGMHMGAMNILIPNPRDLKALFAELRGVTFHSFPAVNTLFAAMANHPGFDSVNWRNLVLAVGGGAAVQSGAAELWLKKTGCPICEGYGLSETSPSVACNPVDSTSYTGSIGLPLPNTQIVLLDDEGGRVPPGQPGEIAVRGPQVMAGYWRYWERKDEAYKYPAPDGFLRTGDVGILTDDGHYRIVDRKKDMILVSGFNVYPNEVEDVVSQIPGVLECAVVGVTDQGTAEAVKLVVVTKADGPSEKTIRLHCQQNLTAYKRPKIVEFRQELPKSSVGKILRRELRSAK</sequence>
<dbReference type="CDD" id="cd05936">
    <property type="entry name" value="FC-FACS_FadD_like"/>
    <property type="match status" value="1"/>
</dbReference>
<keyword evidence="3" id="KW-0436">Ligase</keyword>
<dbReference type="SUPFAM" id="SSF56801">
    <property type="entry name" value="Acetyl-CoA synthetase-like"/>
    <property type="match status" value="1"/>
</dbReference>
<protein>
    <recommendedName>
        <fullName evidence="6">Long-chain-fatty-acid--CoA ligase</fullName>
        <ecNumber evidence="5">6.2.1.3</ecNumber>
    </recommendedName>
    <alternativeName>
        <fullName evidence="7">Long-chain acyl-CoA synthetase</fullName>
    </alternativeName>
</protein>
<comment type="subcellular location">
    <subcellularLocation>
        <location evidence="1">Membrane</location>
        <topology evidence="1">Peripheral membrane protein</topology>
    </subcellularLocation>
</comment>
<dbReference type="AlphaFoldDB" id="A0A556AMS9"/>
<comment type="caution">
    <text evidence="10">The sequence shown here is derived from an EMBL/GenBank/DDBJ whole genome shotgun (WGS) entry which is preliminary data.</text>
</comment>
<dbReference type="PROSITE" id="PS00455">
    <property type="entry name" value="AMP_BINDING"/>
    <property type="match status" value="1"/>
</dbReference>
<dbReference type="InterPro" id="IPR020845">
    <property type="entry name" value="AMP-binding_CS"/>
</dbReference>
<dbReference type="Pfam" id="PF00501">
    <property type="entry name" value="AMP-binding"/>
    <property type="match status" value="1"/>
</dbReference>
<comment type="pathway">
    <text evidence="2">Lipid metabolism; fatty acid beta-oxidation.</text>
</comment>
<keyword evidence="4" id="KW-0472">Membrane</keyword>
<dbReference type="PANTHER" id="PTHR43767:SF8">
    <property type="entry name" value="LONG-CHAIN-FATTY-ACID--COA LIGASE"/>
    <property type="match status" value="1"/>
</dbReference>
<dbReference type="RefSeq" id="WP_143948662.1">
    <property type="nucleotide sequence ID" value="NZ_BAABMB010000006.1"/>
</dbReference>
<dbReference type="Proteomes" id="UP000318405">
    <property type="component" value="Unassembled WGS sequence"/>
</dbReference>
<gene>
    <name evidence="10" type="ORF">FOZ76_12815</name>
</gene>
<evidence type="ECO:0000256" key="7">
    <source>
        <dbReference type="ARBA" id="ARBA00042773"/>
    </source>
</evidence>
<dbReference type="InterPro" id="IPR042099">
    <property type="entry name" value="ANL_N_sf"/>
</dbReference>
<keyword evidence="11" id="KW-1185">Reference proteome</keyword>
<dbReference type="Gene3D" id="3.30.300.30">
    <property type="match status" value="1"/>
</dbReference>
<accession>A0A556AMS9</accession>
<dbReference type="InterPro" id="IPR050237">
    <property type="entry name" value="ATP-dep_AMP-bd_enzyme"/>
</dbReference>
<evidence type="ECO:0000256" key="1">
    <source>
        <dbReference type="ARBA" id="ARBA00004170"/>
    </source>
</evidence>
<evidence type="ECO:0000256" key="6">
    <source>
        <dbReference type="ARBA" id="ARBA00039545"/>
    </source>
</evidence>
<evidence type="ECO:0000256" key="4">
    <source>
        <dbReference type="ARBA" id="ARBA00023136"/>
    </source>
</evidence>
<dbReference type="InterPro" id="IPR045851">
    <property type="entry name" value="AMP-bd_C_sf"/>
</dbReference>
<dbReference type="EC" id="6.2.1.3" evidence="5"/>
<evidence type="ECO:0000256" key="2">
    <source>
        <dbReference type="ARBA" id="ARBA00005005"/>
    </source>
</evidence>
<evidence type="ECO:0000259" key="9">
    <source>
        <dbReference type="Pfam" id="PF13193"/>
    </source>
</evidence>
<organism evidence="10 11">
    <name type="scientific">Verticiella sediminum</name>
    <dbReference type="NCBI Taxonomy" id="1247510"/>
    <lineage>
        <taxon>Bacteria</taxon>
        <taxon>Pseudomonadati</taxon>
        <taxon>Pseudomonadota</taxon>
        <taxon>Betaproteobacteria</taxon>
        <taxon>Burkholderiales</taxon>
        <taxon>Alcaligenaceae</taxon>
        <taxon>Verticiella</taxon>
    </lineage>
</organism>
<reference evidence="10 11" key="1">
    <citation type="submission" date="2019-07" db="EMBL/GenBank/DDBJ databases">
        <title>Qingshengfaniella alkalisoli gen. nov., sp. nov., isolated from saline soil.</title>
        <authorList>
            <person name="Xu L."/>
            <person name="Huang X.-X."/>
            <person name="Sun J.-Q."/>
        </authorList>
    </citation>
    <scope>NUCLEOTIDE SEQUENCE [LARGE SCALE GENOMIC DNA]</scope>
    <source>
        <strain evidence="10 11">DSM 27279</strain>
    </source>
</reference>
<evidence type="ECO:0000313" key="10">
    <source>
        <dbReference type="EMBL" id="TSH94188.1"/>
    </source>
</evidence>
<dbReference type="EMBL" id="VLTJ01000025">
    <property type="protein sequence ID" value="TSH94188.1"/>
    <property type="molecule type" value="Genomic_DNA"/>
</dbReference>
<evidence type="ECO:0000256" key="3">
    <source>
        <dbReference type="ARBA" id="ARBA00022598"/>
    </source>
</evidence>
<dbReference type="InterPro" id="IPR000873">
    <property type="entry name" value="AMP-dep_synth/lig_dom"/>
</dbReference>
<dbReference type="OrthoDB" id="9766486at2"/>
<evidence type="ECO:0000313" key="11">
    <source>
        <dbReference type="Proteomes" id="UP000318405"/>
    </source>
</evidence>
<dbReference type="PANTHER" id="PTHR43767">
    <property type="entry name" value="LONG-CHAIN-FATTY-ACID--COA LIGASE"/>
    <property type="match status" value="1"/>
</dbReference>
<feature type="domain" description="AMP-binding enzyme C-terminal" evidence="9">
    <location>
        <begin position="475"/>
        <end position="549"/>
    </location>
</feature>
<dbReference type="InterPro" id="IPR025110">
    <property type="entry name" value="AMP-bd_C"/>
</dbReference>
<dbReference type="GO" id="GO:0016020">
    <property type="term" value="C:membrane"/>
    <property type="evidence" value="ECO:0007669"/>
    <property type="project" value="UniProtKB-SubCell"/>
</dbReference>
<dbReference type="Gene3D" id="3.40.50.12780">
    <property type="entry name" value="N-terminal domain of ligase-like"/>
    <property type="match status" value="1"/>
</dbReference>
<dbReference type="Pfam" id="PF13193">
    <property type="entry name" value="AMP-binding_C"/>
    <property type="match status" value="1"/>
</dbReference>
<evidence type="ECO:0000256" key="5">
    <source>
        <dbReference type="ARBA" id="ARBA00026121"/>
    </source>
</evidence>
<evidence type="ECO:0000259" key="8">
    <source>
        <dbReference type="Pfam" id="PF00501"/>
    </source>
</evidence>